<name>A0A7R9QUX0_9ACAR</name>
<dbReference type="SUPFAM" id="SSF57603">
    <property type="entry name" value="FnI-like domain"/>
    <property type="match status" value="1"/>
</dbReference>
<protein>
    <recommendedName>
        <fullName evidence="4">VWFC domain-containing protein</fullName>
    </recommendedName>
</protein>
<proteinExistence type="predicted"/>
<evidence type="ECO:0000313" key="3">
    <source>
        <dbReference type="Proteomes" id="UP000728032"/>
    </source>
</evidence>
<dbReference type="EMBL" id="OC930551">
    <property type="protein sequence ID" value="CAD7658743.1"/>
    <property type="molecule type" value="Genomic_DNA"/>
</dbReference>
<feature type="compositionally biased region" description="Polar residues" evidence="1">
    <location>
        <begin position="1"/>
        <end position="19"/>
    </location>
</feature>
<organism evidence="2">
    <name type="scientific">Oppiella nova</name>
    <dbReference type="NCBI Taxonomy" id="334625"/>
    <lineage>
        <taxon>Eukaryota</taxon>
        <taxon>Metazoa</taxon>
        <taxon>Ecdysozoa</taxon>
        <taxon>Arthropoda</taxon>
        <taxon>Chelicerata</taxon>
        <taxon>Arachnida</taxon>
        <taxon>Acari</taxon>
        <taxon>Acariformes</taxon>
        <taxon>Sarcoptiformes</taxon>
        <taxon>Oribatida</taxon>
        <taxon>Brachypylina</taxon>
        <taxon>Oppioidea</taxon>
        <taxon>Oppiidae</taxon>
        <taxon>Oppiella</taxon>
    </lineage>
</organism>
<feature type="region of interest" description="Disordered" evidence="1">
    <location>
        <begin position="1"/>
        <end position="20"/>
    </location>
</feature>
<sequence>MQTCVQSDLNSNQTKSSNKTVERIHPIDAQDNSCLINGKKYSIGSKLDIGQRCVHCTCRIPPEFTCIQRSCPPTPPDNACKVTYSPSECCPTFDCNYNKTADQTFDPSSCPTPMCATGCQFETYPDRCPTCVCKPSFDAKEMLEYDVSDV</sequence>
<dbReference type="AlphaFoldDB" id="A0A7R9QUX0"/>
<dbReference type="OrthoDB" id="6431203at2759"/>
<keyword evidence="3" id="KW-1185">Reference proteome</keyword>
<reference evidence="2" key="1">
    <citation type="submission" date="2020-11" db="EMBL/GenBank/DDBJ databases">
        <authorList>
            <person name="Tran Van P."/>
        </authorList>
    </citation>
    <scope>NUCLEOTIDE SEQUENCE</scope>
</reference>
<evidence type="ECO:0000313" key="2">
    <source>
        <dbReference type="EMBL" id="CAD7658743.1"/>
    </source>
</evidence>
<evidence type="ECO:0008006" key="4">
    <source>
        <dbReference type="Google" id="ProtNLM"/>
    </source>
</evidence>
<gene>
    <name evidence="2" type="ORF">ONB1V03_LOCUS15363</name>
</gene>
<evidence type="ECO:0000256" key="1">
    <source>
        <dbReference type="SAM" id="MobiDB-lite"/>
    </source>
</evidence>
<dbReference type="EMBL" id="CAJPVJ010015726">
    <property type="protein sequence ID" value="CAG2175929.1"/>
    <property type="molecule type" value="Genomic_DNA"/>
</dbReference>
<dbReference type="Proteomes" id="UP000728032">
    <property type="component" value="Unassembled WGS sequence"/>
</dbReference>
<accession>A0A7R9QUX0</accession>